<dbReference type="InterPro" id="IPR052070">
    <property type="entry name" value="ESCRT-I_UEV_domain"/>
</dbReference>
<dbReference type="OrthoDB" id="306304at2759"/>
<dbReference type="InterPro" id="IPR016135">
    <property type="entry name" value="UBQ-conjugating_enzyme/RWD"/>
</dbReference>
<reference evidence="3 4" key="1">
    <citation type="journal article" date="2016" name="Genome Biol. Evol.">
        <title>Gene Family Evolution Reflects Adaptation to Soil Environmental Stressors in the Genome of the Collembolan Orchesella cincta.</title>
        <authorList>
            <person name="Faddeeva-Vakhrusheva A."/>
            <person name="Derks M.F."/>
            <person name="Anvar S.Y."/>
            <person name="Agamennone V."/>
            <person name="Suring W."/>
            <person name="Smit S."/>
            <person name="van Straalen N.M."/>
            <person name="Roelofs D."/>
        </authorList>
    </citation>
    <scope>NUCLEOTIDE SEQUENCE [LARGE SCALE GENOMIC DNA]</scope>
    <source>
        <tissue evidence="3">Mixed pool</tissue>
    </source>
</reference>
<feature type="compositionally biased region" description="Polar residues" evidence="1">
    <location>
        <begin position="322"/>
        <end position="341"/>
    </location>
</feature>
<protein>
    <recommendedName>
        <fullName evidence="2">UEV domain-containing protein</fullName>
    </recommendedName>
</protein>
<feature type="region of interest" description="Disordered" evidence="1">
    <location>
        <begin position="312"/>
        <end position="342"/>
    </location>
</feature>
<dbReference type="Gene3D" id="3.10.110.10">
    <property type="entry name" value="Ubiquitin Conjugating Enzyme"/>
    <property type="match status" value="1"/>
</dbReference>
<dbReference type="GO" id="GO:0015031">
    <property type="term" value="P:protein transport"/>
    <property type="evidence" value="ECO:0007669"/>
    <property type="project" value="InterPro"/>
</dbReference>
<evidence type="ECO:0000259" key="2">
    <source>
        <dbReference type="PROSITE" id="PS51322"/>
    </source>
</evidence>
<feature type="compositionally biased region" description="Low complexity" evidence="1">
    <location>
        <begin position="373"/>
        <end position="384"/>
    </location>
</feature>
<feature type="domain" description="UEV" evidence="2">
    <location>
        <begin position="4"/>
        <end position="157"/>
    </location>
</feature>
<dbReference type="GO" id="GO:0043130">
    <property type="term" value="F:ubiquitin binding"/>
    <property type="evidence" value="ECO:0007669"/>
    <property type="project" value="TreeGrafter"/>
</dbReference>
<dbReference type="GO" id="GO:0008333">
    <property type="term" value="P:endosome to lysosome transport"/>
    <property type="evidence" value="ECO:0007669"/>
    <property type="project" value="TreeGrafter"/>
</dbReference>
<dbReference type="PANTHER" id="PTHR23306:SF3">
    <property type="entry name" value="TUMOR SUPPRESSOR PROTEIN 101"/>
    <property type="match status" value="1"/>
</dbReference>
<feature type="compositionally biased region" description="Polar residues" evidence="1">
    <location>
        <begin position="389"/>
        <end position="413"/>
    </location>
</feature>
<dbReference type="PANTHER" id="PTHR23306">
    <property type="entry name" value="TUMOR SUSCEPTIBILITY GENE 101 PROTEIN-RELATED"/>
    <property type="match status" value="1"/>
</dbReference>
<dbReference type="CDD" id="cd11685">
    <property type="entry name" value="UEV_TSG101-like"/>
    <property type="match status" value="1"/>
</dbReference>
<dbReference type="InterPro" id="IPR008883">
    <property type="entry name" value="UEV_N"/>
</dbReference>
<evidence type="ECO:0000313" key="4">
    <source>
        <dbReference type="Proteomes" id="UP000094527"/>
    </source>
</evidence>
<dbReference type="Proteomes" id="UP000094527">
    <property type="component" value="Unassembled WGS sequence"/>
</dbReference>
<dbReference type="SUPFAM" id="SSF54495">
    <property type="entry name" value="UBC-like"/>
    <property type="match status" value="1"/>
</dbReference>
<dbReference type="Pfam" id="PF05743">
    <property type="entry name" value="UEV"/>
    <property type="match status" value="1"/>
</dbReference>
<organism evidence="3 4">
    <name type="scientific">Orchesella cincta</name>
    <name type="common">Springtail</name>
    <name type="synonym">Podura cincta</name>
    <dbReference type="NCBI Taxonomy" id="48709"/>
    <lineage>
        <taxon>Eukaryota</taxon>
        <taxon>Metazoa</taxon>
        <taxon>Ecdysozoa</taxon>
        <taxon>Arthropoda</taxon>
        <taxon>Hexapoda</taxon>
        <taxon>Collembola</taxon>
        <taxon>Entomobryomorpha</taxon>
        <taxon>Entomobryoidea</taxon>
        <taxon>Orchesellidae</taxon>
        <taxon>Orchesellinae</taxon>
        <taxon>Orchesella</taxon>
    </lineage>
</organism>
<dbReference type="STRING" id="48709.A0A1D2MHL2"/>
<evidence type="ECO:0000313" key="3">
    <source>
        <dbReference type="EMBL" id="ODM92411.1"/>
    </source>
</evidence>
<proteinExistence type="predicted"/>
<comment type="caution">
    <text evidence="3">The sequence shown here is derived from an EMBL/GenBank/DDBJ whole genome shotgun (WGS) entry which is preliminary data.</text>
</comment>
<accession>A0A1D2MHL2</accession>
<feature type="region of interest" description="Disordered" evidence="1">
    <location>
        <begin position="359"/>
        <end position="449"/>
    </location>
</feature>
<name>A0A1D2MHL2_ORCCI</name>
<dbReference type="AlphaFoldDB" id="A0A1D2MHL2"/>
<keyword evidence="4" id="KW-1185">Reference proteome</keyword>
<feature type="region of interest" description="Disordered" evidence="1">
    <location>
        <begin position="472"/>
        <end position="506"/>
    </location>
</feature>
<feature type="compositionally biased region" description="Basic and acidic residues" evidence="1">
    <location>
        <begin position="359"/>
        <end position="369"/>
    </location>
</feature>
<dbReference type="PROSITE" id="PS51322">
    <property type="entry name" value="UEV"/>
    <property type="match status" value="1"/>
</dbReference>
<dbReference type="GO" id="GO:0000813">
    <property type="term" value="C:ESCRT I complex"/>
    <property type="evidence" value="ECO:0007669"/>
    <property type="project" value="TreeGrafter"/>
</dbReference>
<dbReference type="EMBL" id="LJIJ01001237">
    <property type="protein sequence ID" value="ODM92411.1"/>
    <property type="molecule type" value="Genomic_DNA"/>
</dbReference>
<sequence>MASYKNFVREVLQSNHYSQVDKTELDVLEVIHKYGLTPRQDSYVVPNEEAGEGRTLLNLTGTIPIKRNAGKKFEQLEEVSVVIWLMETYPLSAPVVFVEPRAHNGIIKIGRYVNEFGEVALPYLNRWTAAEPGFNLCALIQCLTVAFYTELPVRFDTSVKSKDVISELTLSSPKPTIPVPVVRSTSTATEYILPTPKPTTPVPFVRSTETEVDVTIQMPKPNVAAPSPDVVPFPVQPEQARPERIVLAKKVIPIQGRYSLGQFVDDLLKPGLTNWDFKLDENHRNWYVEYFHRTQPVGVTAPRVPEQITTANASTASLSTGEGPSTNTMSKPLTTESSATGSKPAMAISFAEFVQREEPAVKKTARAPEQRMTTAKATTATLTTGVGPRTSSKSLKIESGSGSQPAVSISIDFQQRHQRRVTSRGGSVNGTHKEGNKNKGVMTTSEVPTQIEEQQKMRVIDRMKVPGVHAEIKRLQQAQPKPGTRQSRRDLRKRSPSSGMAALMKK</sequence>
<evidence type="ECO:0000256" key="1">
    <source>
        <dbReference type="SAM" id="MobiDB-lite"/>
    </source>
</evidence>
<gene>
    <name evidence="3" type="ORF">Ocin01_14272</name>
</gene>